<sequence length="257" mass="28130">AAQMGISFILLAGGEPLLRKDVLVAASKIKEVAFPVFTNGTVVSEAYLDFFSKHLNLIPILSLEGGKEGTDERRGKGVYDKVIQSLEGLKSRKLFYGASLTVTSDNLDMLTSFSYISQLRDLGCKIIFFIEYVPVETHTAYLALDEDGIVKIENNLENLRSKFDDIVFLSFPSDEKAMGGCLAAGRGFLHISPDGKAEACPFSPYSDRNIAEIGLKEALKSPFFAKLRDTGLVGSEHTGGCTLFQQEEKVKSLLKAE</sequence>
<dbReference type="InterPro" id="IPR058240">
    <property type="entry name" value="rSAM_sf"/>
</dbReference>
<feature type="non-terminal residue" evidence="1">
    <location>
        <position position="1"/>
    </location>
</feature>
<organism evidence="1">
    <name type="scientific">termite gut metagenome</name>
    <dbReference type="NCBI Taxonomy" id="433724"/>
    <lineage>
        <taxon>unclassified sequences</taxon>
        <taxon>metagenomes</taxon>
        <taxon>organismal metagenomes</taxon>
    </lineage>
</organism>
<dbReference type="SUPFAM" id="SSF102114">
    <property type="entry name" value="Radical SAM enzymes"/>
    <property type="match status" value="1"/>
</dbReference>
<gene>
    <name evidence="1" type="ORF">EZS27_040585</name>
</gene>
<dbReference type="CDD" id="cd01335">
    <property type="entry name" value="Radical_SAM"/>
    <property type="match status" value="1"/>
</dbReference>
<comment type="caution">
    <text evidence="1">The sequence shown here is derived from an EMBL/GenBank/DDBJ whole genome shotgun (WGS) entry which is preliminary data.</text>
</comment>
<evidence type="ECO:0008006" key="2">
    <source>
        <dbReference type="Google" id="ProtNLM"/>
    </source>
</evidence>
<dbReference type="PANTHER" id="PTHR43524:SF1">
    <property type="entry name" value="RADICAL SAM SUPERFAMILY PROTEIN"/>
    <property type="match status" value="1"/>
</dbReference>
<dbReference type="Gene3D" id="3.20.20.70">
    <property type="entry name" value="Aldolase class I"/>
    <property type="match status" value="1"/>
</dbReference>
<dbReference type="CDD" id="cd21128">
    <property type="entry name" value="SPASM_rSAM"/>
    <property type="match status" value="1"/>
</dbReference>
<proteinExistence type="predicted"/>
<reference evidence="1" key="1">
    <citation type="submission" date="2019-03" db="EMBL/GenBank/DDBJ databases">
        <title>Single cell metagenomics reveals metabolic interactions within the superorganism composed of flagellate Streblomastix strix and complex community of Bacteroidetes bacteria on its surface.</title>
        <authorList>
            <person name="Treitli S.C."/>
            <person name="Kolisko M."/>
            <person name="Husnik F."/>
            <person name="Keeling P."/>
            <person name="Hampl V."/>
        </authorList>
    </citation>
    <scope>NUCLEOTIDE SEQUENCE</scope>
    <source>
        <strain evidence="1">STM</strain>
    </source>
</reference>
<accession>A0A5J4PH06</accession>
<protein>
    <recommendedName>
        <fullName evidence="2">Sporulation killing factor maturation protein SkfB</fullName>
    </recommendedName>
</protein>
<name>A0A5J4PH06_9ZZZZ</name>
<dbReference type="InterPro" id="IPR013785">
    <property type="entry name" value="Aldolase_TIM"/>
</dbReference>
<dbReference type="AlphaFoldDB" id="A0A5J4PH06"/>
<evidence type="ECO:0000313" key="1">
    <source>
        <dbReference type="EMBL" id="KAA6307743.1"/>
    </source>
</evidence>
<dbReference type="EMBL" id="SNRY01008948">
    <property type="protein sequence ID" value="KAA6307743.1"/>
    <property type="molecule type" value="Genomic_DNA"/>
</dbReference>
<dbReference type="PANTHER" id="PTHR43524">
    <property type="entry name" value="RADICAL SAM SUPERFAMILY PROTEIN"/>
    <property type="match status" value="1"/>
</dbReference>